<evidence type="ECO:0008006" key="3">
    <source>
        <dbReference type="Google" id="ProtNLM"/>
    </source>
</evidence>
<sequence length="192" mass="21402">MMNIPQIRISQTFAQLSIQQEQGTLELEQPHADVQIKNTLPVMEMSRENGQLHIDQSEAWAAYGSENPIDWTKRLTNHIKNVVVPQAIARIAQDGDSLGDIARSRTSIADIARQNSMMTRELSAVGEGSSLNISMEYIPDNLNLSLREGLADIQVTPQKPSIQHKKGHFMISQAQYPSISIDWVGQSVDRAL</sequence>
<comment type="caution">
    <text evidence="1">The sequence shown here is derived from an EMBL/GenBank/DDBJ whole genome shotgun (WGS) entry which is preliminary data.</text>
</comment>
<accession>A0ABT9VZC1</accession>
<reference evidence="1 2" key="1">
    <citation type="submission" date="2023-07" db="EMBL/GenBank/DDBJ databases">
        <title>Genomic Encyclopedia of Type Strains, Phase IV (KMG-IV): sequencing the most valuable type-strain genomes for metagenomic binning, comparative biology and taxonomic classification.</title>
        <authorList>
            <person name="Goeker M."/>
        </authorList>
    </citation>
    <scope>NUCLEOTIDE SEQUENCE [LARGE SCALE GENOMIC DNA]</scope>
    <source>
        <strain evidence="1 2">DSM 12751</strain>
    </source>
</reference>
<proteinExistence type="predicted"/>
<organism evidence="1 2">
    <name type="scientific">Caldalkalibacillus horti</name>
    <dbReference type="NCBI Taxonomy" id="77523"/>
    <lineage>
        <taxon>Bacteria</taxon>
        <taxon>Bacillati</taxon>
        <taxon>Bacillota</taxon>
        <taxon>Bacilli</taxon>
        <taxon>Bacillales</taxon>
        <taxon>Bacillaceae</taxon>
        <taxon>Caldalkalibacillus</taxon>
    </lineage>
</organism>
<dbReference type="RefSeq" id="WP_307394464.1">
    <property type="nucleotide sequence ID" value="NZ_BAAADK010000020.1"/>
</dbReference>
<dbReference type="InterPro" id="IPR045527">
    <property type="entry name" value="DUF6470"/>
</dbReference>
<keyword evidence="2" id="KW-1185">Reference proteome</keyword>
<dbReference type="Pfam" id="PF20074">
    <property type="entry name" value="DUF6470"/>
    <property type="match status" value="1"/>
</dbReference>
<protein>
    <recommendedName>
        <fullName evidence="3">LysM domain-containing protein</fullName>
    </recommendedName>
</protein>
<gene>
    <name evidence="1" type="ORF">J2S11_002245</name>
</gene>
<dbReference type="Proteomes" id="UP001235840">
    <property type="component" value="Unassembled WGS sequence"/>
</dbReference>
<evidence type="ECO:0000313" key="2">
    <source>
        <dbReference type="Proteomes" id="UP001235840"/>
    </source>
</evidence>
<name>A0ABT9VZC1_9BACI</name>
<evidence type="ECO:0000313" key="1">
    <source>
        <dbReference type="EMBL" id="MDQ0166341.1"/>
    </source>
</evidence>
<dbReference type="EMBL" id="JAUSTY010000008">
    <property type="protein sequence ID" value="MDQ0166341.1"/>
    <property type="molecule type" value="Genomic_DNA"/>
</dbReference>